<evidence type="ECO:0000313" key="3">
    <source>
        <dbReference type="EMBL" id="PIK36167.1"/>
    </source>
</evidence>
<keyword evidence="1" id="KW-0677">Repeat</keyword>
<feature type="domain" description="HYR" evidence="2">
    <location>
        <begin position="452"/>
        <end position="534"/>
    </location>
</feature>
<dbReference type="STRING" id="307972.A0A2G8JKB0"/>
<comment type="caution">
    <text evidence="3">The sequence shown here is derived from an EMBL/GenBank/DDBJ whole genome shotgun (WGS) entry which is preliminary data.</text>
</comment>
<dbReference type="Proteomes" id="UP000230750">
    <property type="component" value="Unassembled WGS sequence"/>
</dbReference>
<feature type="domain" description="HYR" evidence="2">
    <location>
        <begin position="535"/>
        <end position="613"/>
    </location>
</feature>
<dbReference type="AlphaFoldDB" id="A0A2G8JKB0"/>
<dbReference type="EMBL" id="MRZV01001728">
    <property type="protein sequence ID" value="PIK36167.1"/>
    <property type="molecule type" value="Genomic_DNA"/>
</dbReference>
<dbReference type="PANTHER" id="PTHR46534:SF1">
    <property type="entry name" value="IGGFC-BINDING PROTEIN N-TERMINAL DOMAIN-CONTAINING PROTEIN"/>
    <property type="match status" value="1"/>
</dbReference>
<protein>
    <recommendedName>
        <fullName evidence="2">HYR domain-containing protein</fullName>
    </recommendedName>
</protein>
<dbReference type="PANTHER" id="PTHR46534">
    <property type="entry name" value="IGGFC_BINDING DOMAIN-CONTAINING PROTEIN"/>
    <property type="match status" value="1"/>
</dbReference>
<dbReference type="PROSITE" id="PS50825">
    <property type="entry name" value="HYR"/>
    <property type="match status" value="2"/>
</dbReference>
<keyword evidence="4" id="KW-1185">Reference proteome</keyword>
<dbReference type="Pfam" id="PF17517">
    <property type="entry name" value="IgGFc_binding"/>
    <property type="match status" value="1"/>
</dbReference>
<dbReference type="Pfam" id="PF02494">
    <property type="entry name" value="HYR"/>
    <property type="match status" value="2"/>
</dbReference>
<proteinExistence type="predicted"/>
<evidence type="ECO:0000259" key="2">
    <source>
        <dbReference type="PROSITE" id="PS50825"/>
    </source>
</evidence>
<dbReference type="InterPro" id="IPR035234">
    <property type="entry name" value="IgGFc-bd_N"/>
</dbReference>
<dbReference type="InterPro" id="IPR003410">
    <property type="entry name" value="HYR_dom"/>
</dbReference>
<sequence length="617" mass="67420">MESRSITFSDRLSPYIRQPVVSDIHTAMIIKLALILAGVSLQSSQGKHVFSFLDNDATSVTVDLRCVSKNRQSEGVVQIPLEDDFFAFNVSFEGETFIDLPLTAIPSGTGETDSTIVVEYDGAIDLHVYALAYGTQGDSFMVLPEHALGEKYYVMSILRDSGDPVFVITPLEQGTDVSIYFNEDFEYDGVTYNRNNFLQVRLNIRSFHVQTDFDPTGTIITASKPVQVISGNKCAGILSSSKCDHIAESLPPIKAWARNYALVPFAGRSSGYVVKIMAVEDNTDVTLTLQGEAPEVVSLDDGSVEERLIYLPRILTIASSKPILVAQFMHSAYSAAGNIGNPSMVILPAVEHAIARTLPFTSLDHRFTNYITLWMSNTDINGLRLDGTVMDSWTVIGVAFDGAVVQTQVVPGTHYLSHTNPSVRLCGIAYGHGISSSYAHPIYYHPFTAVEEDSPTPVSDDCPSEVIAQCPPDTNTAVVTWEPPTVSSSYAMLPDYSNYISGDTFNIGVTKVTYQFSDVHGSVLECNFDVIVQDVTAPAVYGCPSSYNISTCDSHPLFQWEEPFAEDNSRGLHLLKQVNVDGDAEMSSTVVTYEFSDDSDNIATCVVKIDNSPVGYM</sequence>
<gene>
    <name evidence="3" type="ORF">BSL78_26996</name>
</gene>
<reference evidence="3 4" key="1">
    <citation type="journal article" date="2017" name="PLoS Biol.">
        <title>The sea cucumber genome provides insights into morphological evolution and visceral regeneration.</title>
        <authorList>
            <person name="Zhang X."/>
            <person name="Sun L."/>
            <person name="Yuan J."/>
            <person name="Sun Y."/>
            <person name="Gao Y."/>
            <person name="Zhang L."/>
            <person name="Li S."/>
            <person name="Dai H."/>
            <person name="Hamel J.F."/>
            <person name="Liu C."/>
            <person name="Yu Y."/>
            <person name="Liu S."/>
            <person name="Lin W."/>
            <person name="Guo K."/>
            <person name="Jin S."/>
            <person name="Xu P."/>
            <person name="Storey K.B."/>
            <person name="Huan P."/>
            <person name="Zhang T."/>
            <person name="Zhou Y."/>
            <person name="Zhang J."/>
            <person name="Lin C."/>
            <person name="Li X."/>
            <person name="Xing L."/>
            <person name="Huo D."/>
            <person name="Sun M."/>
            <person name="Wang L."/>
            <person name="Mercier A."/>
            <person name="Li F."/>
            <person name="Yang H."/>
            <person name="Xiang J."/>
        </authorList>
    </citation>
    <scope>NUCLEOTIDE SEQUENCE [LARGE SCALE GENOMIC DNA]</scope>
    <source>
        <strain evidence="3">Shaxun</strain>
        <tissue evidence="3">Muscle</tissue>
    </source>
</reference>
<dbReference type="OrthoDB" id="6136119at2759"/>
<evidence type="ECO:0000313" key="4">
    <source>
        <dbReference type="Proteomes" id="UP000230750"/>
    </source>
</evidence>
<name>A0A2G8JKB0_STIJA</name>
<accession>A0A2G8JKB0</accession>
<organism evidence="3 4">
    <name type="scientific">Stichopus japonicus</name>
    <name type="common">Sea cucumber</name>
    <dbReference type="NCBI Taxonomy" id="307972"/>
    <lineage>
        <taxon>Eukaryota</taxon>
        <taxon>Metazoa</taxon>
        <taxon>Echinodermata</taxon>
        <taxon>Eleutherozoa</taxon>
        <taxon>Echinozoa</taxon>
        <taxon>Holothuroidea</taxon>
        <taxon>Aspidochirotacea</taxon>
        <taxon>Aspidochirotida</taxon>
        <taxon>Stichopodidae</taxon>
        <taxon>Apostichopus</taxon>
    </lineage>
</organism>
<evidence type="ECO:0000256" key="1">
    <source>
        <dbReference type="ARBA" id="ARBA00022737"/>
    </source>
</evidence>